<evidence type="ECO:0000313" key="3">
    <source>
        <dbReference type="Proteomes" id="UP000612456"/>
    </source>
</evidence>
<dbReference type="InterPro" id="IPR016181">
    <property type="entry name" value="Acyl_CoA_acyltransferase"/>
</dbReference>
<dbReference type="SUPFAM" id="SSF55729">
    <property type="entry name" value="Acyl-CoA N-acyltransferases (Nat)"/>
    <property type="match status" value="1"/>
</dbReference>
<dbReference type="PROSITE" id="PS51186">
    <property type="entry name" value="GNAT"/>
    <property type="match status" value="1"/>
</dbReference>
<name>A0A917E4V3_9BACL</name>
<dbReference type="EMBL" id="BMHP01000028">
    <property type="protein sequence ID" value="GGE03156.1"/>
    <property type="molecule type" value="Genomic_DNA"/>
</dbReference>
<dbReference type="GO" id="GO:0016747">
    <property type="term" value="F:acyltransferase activity, transferring groups other than amino-acyl groups"/>
    <property type="evidence" value="ECO:0007669"/>
    <property type="project" value="InterPro"/>
</dbReference>
<accession>A0A917E4V3</accession>
<dbReference type="Proteomes" id="UP000612456">
    <property type="component" value="Unassembled WGS sequence"/>
</dbReference>
<dbReference type="RefSeq" id="WP_229750784.1">
    <property type="nucleotide sequence ID" value="NZ_BMHP01000028.1"/>
</dbReference>
<dbReference type="PANTHER" id="PTHR43415">
    <property type="entry name" value="SPERMIDINE N(1)-ACETYLTRANSFERASE"/>
    <property type="match status" value="1"/>
</dbReference>
<proteinExistence type="predicted"/>
<reference evidence="2" key="2">
    <citation type="submission" date="2020-09" db="EMBL/GenBank/DDBJ databases">
        <authorList>
            <person name="Sun Q."/>
            <person name="Zhou Y."/>
        </authorList>
    </citation>
    <scope>NUCLEOTIDE SEQUENCE</scope>
    <source>
        <strain evidence="2">CGMCC 1.15178</strain>
    </source>
</reference>
<sequence length="150" mass="17895">MIQNLQIALRRMTELDYECMLEWRQDEDVRRFYSNPYDNYTLEKVVRKYTSRVQGKDKKVPIIIQFNDIPVGYLQYYELELEDKRLYGLPETLIIFGMDILIGNKNYRNKGIASQAIQLLKIYLKENTRVNTLVLKLAKENTSAIWIVYT</sequence>
<dbReference type="PANTHER" id="PTHR43415:SF3">
    <property type="entry name" value="GNAT-FAMILY ACETYLTRANSFERASE"/>
    <property type="match status" value="1"/>
</dbReference>
<keyword evidence="3" id="KW-1185">Reference proteome</keyword>
<comment type="caution">
    <text evidence="2">The sequence shown here is derived from an EMBL/GenBank/DDBJ whole genome shotgun (WGS) entry which is preliminary data.</text>
</comment>
<evidence type="ECO:0000313" key="2">
    <source>
        <dbReference type="EMBL" id="GGE03156.1"/>
    </source>
</evidence>
<evidence type="ECO:0000259" key="1">
    <source>
        <dbReference type="PROSITE" id="PS51186"/>
    </source>
</evidence>
<organism evidence="2 3">
    <name type="scientific">Paenibacillus nasutitermitis</name>
    <dbReference type="NCBI Taxonomy" id="1652958"/>
    <lineage>
        <taxon>Bacteria</taxon>
        <taxon>Bacillati</taxon>
        <taxon>Bacillota</taxon>
        <taxon>Bacilli</taxon>
        <taxon>Bacillales</taxon>
        <taxon>Paenibacillaceae</taxon>
        <taxon>Paenibacillus</taxon>
    </lineage>
</organism>
<reference evidence="2" key="1">
    <citation type="journal article" date="2014" name="Int. J. Syst. Evol. Microbiol.">
        <title>Complete genome sequence of Corynebacterium casei LMG S-19264T (=DSM 44701T), isolated from a smear-ripened cheese.</title>
        <authorList>
            <consortium name="US DOE Joint Genome Institute (JGI-PGF)"/>
            <person name="Walter F."/>
            <person name="Albersmeier A."/>
            <person name="Kalinowski J."/>
            <person name="Ruckert C."/>
        </authorList>
    </citation>
    <scope>NUCLEOTIDE SEQUENCE</scope>
    <source>
        <strain evidence="2">CGMCC 1.15178</strain>
    </source>
</reference>
<dbReference type="Pfam" id="PF13523">
    <property type="entry name" value="Acetyltransf_8"/>
    <property type="match status" value="1"/>
</dbReference>
<dbReference type="Gene3D" id="3.40.630.30">
    <property type="match status" value="1"/>
</dbReference>
<gene>
    <name evidence="2" type="ORF">GCM10010911_72800</name>
</gene>
<feature type="domain" description="N-acetyltransferase" evidence="1">
    <location>
        <begin position="7"/>
        <end position="150"/>
    </location>
</feature>
<dbReference type="AlphaFoldDB" id="A0A917E4V3"/>
<protein>
    <submittedName>
        <fullName evidence="2">N-acetyltransferase</fullName>
    </submittedName>
</protein>
<dbReference type="InterPro" id="IPR000182">
    <property type="entry name" value="GNAT_dom"/>
</dbReference>